<reference evidence="2" key="1">
    <citation type="submission" date="2022-08" db="EMBL/GenBank/DDBJ databases">
        <title>Whole genome sequencing of non-tuberculosis mycobacteria type-strains.</title>
        <authorList>
            <person name="Igarashi Y."/>
            <person name="Osugi A."/>
            <person name="Mitarai S."/>
        </authorList>
    </citation>
    <scope>NUCLEOTIDE SEQUENCE</scope>
    <source>
        <strain evidence="2">DSM 45127</strain>
    </source>
</reference>
<dbReference type="EMBL" id="CP092488">
    <property type="protein sequence ID" value="UMB71445.1"/>
    <property type="molecule type" value="Genomic_DNA"/>
</dbReference>
<keyword evidence="3" id="KW-1185">Reference proteome</keyword>
<dbReference type="NCBIfam" id="NF005559">
    <property type="entry name" value="PRK07231.1"/>
    <property type="match status" value="1"/>
</dbReference>
<evidence type="ECO:0000256" key="1">
    <source>
        <dbReference type="ARBA" id="ARBA00006484"/>
    </source>
</evidence>
<evidence type="ECO:0000313" key="3">
    <source>
        <dbReference type="Proteomes" id="UP001055336"/>
    </source>
</evidence>
<organism evidence="2 3">
    <name type="scientific">Mycobacterium paraterrae</name>
    <dbReference type="NCBI Taxonomy" id="577492"/>
    <lineage>
        <taxon>Bacteria</taxon>
        <taxon>Bacillati</taxon>
        <taxon>Actinomycetota</taxon>
        <taxon>Actinomycetes</taxon>
        <taxon>Mycobacteriales</taxon>
        <taxon>Mycobacteriaceae</taxon>
        <taxon>Mycobacterium</taxon>
    </lineage>
</organism>
<dbReference type="Proteomes" id="UP001055336">
    <property type="component" value="Chromosome"/>
</dbReference>
<dbReference type="Pfam" id="PF13561">
    <property type="entry name" value="adh_short_C2"/>
    <property type="match status" value="1"/>
</dbReference>
<dbReference type="SUPFAM" id="SSF51735">
    <property type="entry name" value="NAD(P)-binding Rossmann-fold domains"/>
    <property type="match status" value="1"/>
</dbReference>
<dbReference type="PANTHER" id="PTHR42760:SF135">
    <property type="entry name" value="BLL7886 PROTEIN"/>
    <property type="match status" value="1"/>
</dbReference>
<protein>
    <submittedName>
        <fullName evidence="2">SDR family oxidoreductase</fullName>
    </submittedName>
</protein>
<dbReference type="InterPro" id="IPR036291">
    <property type="entry name" value="NAD(P)-bd_dom_sf"/>
</dbReference>
<name>A0ABY3VPS2_9MYCO</name>
<dbReference type="PANTHER" id="PTHR42760">
    <property type="entry name" value="SHORT-CHAIN DEHYDROGENASES/REDUCTASES FAMILY MEMBER"/>
    <property type="match status" value="1"/>
</dbReference>
<evidence type="ECO:0000313" key="2">
    <source>
        <dbReference type="EMBL" id="UMB71445.1"/>
    </source>
</evidence>
<dbReference type="PRINTS" id="PR00080">
    <property type="entry name" value="SDRFAMILY"/>
</dbReference>
<dbReference type="CDD" id="cd05233">
    <property type="entry name" value="SDR_c"/>
    <property type="match status" value="1"/>
</dbReference>
<dbReference type="RefSeq" id="WP_240263196.1">
    <property type="nucleotide sequence ID" value="NZ_CP092488.2"/>
</dbReference>
<dbReference type="InterPro" id="IPR002347">
    <property type="entry name" value="SDR_fam"/>
</dbReference>
<accession>A0ABY3VPS2</accession>
<dbReference type="PRINTS" id="PR00081">
    <property type="entry name" value="GDHRDH"/>
</dbReference>
<comment type="similarity">
    <text evidence="1">Belongs to the short-chain dehydrogenases/reductases (SDR) family.</text>
</comment>
<proteinExistence type="inferred from homology"/>
<sequence>MIDFKDKVVLVTGAGAGIGQSTAAEFAALGASVVALEVDPERADRLQEQLGAAALVVAGDATSGADVSKLADTVSERFGHLDVLVNNVGHFVTRPTPFEHLTDEQIDDIYRVNLRHIFRVTRAMLPLLRAAETGASITNVSSIEGFRGIPQFAVYGAFKAAVTGFTMSLALELGPEGIRVNAVAPETTDTAQVPLDRMIHPSQRHHIPHWIPLGRFGTPRDTAGCVLFLASPLAAWVSGTVIHADGGALAAAGWYRDDQGTWTNMPVIKGNSLKPAEGVG</sequence>
<dbReference type="Gene3D" id="3.40.50.720">
    <property type="entry name" value="NAD(P)-binding Rossmann-like Domain"/>
    <property type="match status" value="1"/>
</dbReference>
<gene>
    <name evidence="2" type="ORF">MKK62_09475</name>
</gene>